<keyword evidence="2" id="KW-1185">Reference proteome</keyword>
<dbReference type="AlphaFoldDB" id="A0AAP0K190"/>
<organism evidence="1 2">
    <name type="scientific">Stephania yunnanensis</name>
    <dbReference type="NCBI Taxonomy" id="152371"/>
    <lineage>
        <taxon>Eukaryota</taxon>
        <taxon>Viridiplantae</taxon>
        <taxon>Streptophyta</taxon>
        <taxon>Embryophyta</taxon>
        <taxon>Tracheophyta</taxon>
        <taxon>Spermatophyta</taxon>
        <taxon>Magnoliopsida</taxon>
        <taxon>Ranunculales</taxon>
        <taxon>Menispermaceae</taxon>
        <taxon>Menispermoideae</taxon>
        <taxon>Cissampelideae</taxon>
        <taxon>Stephania</taxon>
    </lineage>
</organism>
<proteinExistence type="predicted"/>
<reference evidence="1 2" key="1">
    <citation type="submission" date="2024-01" db="EMBL/GenBank/DDBJ databases">
        <title>Genome assemblies of Stephania.</title>
        <authorList>
            <person name="Yang L."/>
        </authorList>
    </citation>
    <scope>NUCLEOTIDE SEQUENCE [LARGE SCALE GENOMIC DNA]</scope>
    <source>
        <strain evidence="1">YNDBR</strain>
        <tissue evidence="1">Leaf</tissue>
    </source>
</reference>
<protein>
    <submittedName>
        <fullName evidence="1">Uncharacterized protein</fullName>
    </submittedName>
</protein>
<dbReference type="EMBL" id="JBBNAF010000005">
    <property type="protein sequence ID" value="KAK9142785.1"/>
    <property type="molecule type" value="Genomic_DNA"/>
</dbReference>
<sequence>MISTIVSFPECMLETNYLIMAQQKFAVLDQSCQGVGVLNVLLKQCDCYQ</sequence>
<dbReference type="Proteomes" id="UP001420932">
    <property type="component" value="Unassembled WGS sequence"/>
</dbReference>
<evidence type="ECO:0000313" key="1">
    <source>
        <dbReference type="EMBL" id="KAK9142785.1"/>
    </source>
</evidence>
<accession>A0AAP0K190</accession>
<evidence type="ECO:0000313" key="2">
    <source>
        <dbReference type="Proteomes" id="UP001420932"/>
    </source>
</evidence>
<comment type="caution">
    <text evidence="1">The sequence shown here is derived from an EMBL/GenBank/DDBJ whole genome shotgun (WGS) entry which is preliminary data.</text>
</comment>
<name>A0AAP0K190_9MAGN</name>
<gene>
    <name evidence="1" type="ORF">Syun_012185</name>
</gene>